<sequence length="37" mass="4778">MLSAKLFEFHANCMYGFWVLNLPWNFRWHIWKEWFNN</sequence>
<organism evidence="1">
    <name type="scientific">Arundo donax</name>
    <name type="common">Giant reed</name>
    <name type="synonym">Donax arundinaceus</name>
    <dbReference type="NCBI Taxonomy" id="35708"/>
    <lineage>
        <taxon>Eukaryota</taxon>
        <taxon>Viridiplantae</taxon>
        <taxon>Streptophyta</taxon>
        <taxon>Embryophyta</taxon>
        <taxon>Tracheophyta</taxon>
        <taxon>Spermatophyta</taxon>
        <taxon>Magnoliopsida</taxon>
        <taxon>Liliopsida</taxon>
        <taxon>Poales</taxon>
        <taxon>Poaceae</taxon>
        <taxon>PACMAD clade</taxon>
        <taxon>Arundinoideae</taxon>
        <taxon>Arundineae</taxon>
        <taxon>Arundo</taxon>
    </lineage>
</organism>
<dbReference type="EMBL" id="GBRH01244319">
    <property type="protein sequence ID" value="JAD53576.1"/>
    <property type="molecule type" value="Transcribed_RNA"/>
</dbReference>
<reference evidence="1" key="2">
    <citation type="journal article" date="2015" name="Data Brief">
        <title>Shoot transcriptome of the giant reed, Arundo donax.</title>
        <authorList>
            <person name="Barrero R.A."/>
            <person name="Guerrero F.D."/>
            <person name="Moolhuijzen P."/>
            <person name="Goolsby J.A."/>
            <person name="Tidwell J."/>
            <person name="Bellgard S.E."/>
            <person name="Bellgard M.I."/>
        </authorList>
    </citation>
    <scope>NUCLEOTIDE SEQUENCE</scope>
    <source>
        <tissue evidence="1">Shoot tissue taken approximately 20 cm above the soil surface</tissue>
    </source>
</reference>
<protein>
    <submittedName>
        <fullName evidence="1">Uncharacterized protein</fullName>
    </submittedName>
</protein>
<evidence type="ECO:0000313" key="1">
    <source>
        <dbReference type="EMBL" id="JAD53576.1"/>
    </source>
</evidence>
<reference evidence="1" key="1">
    <citation type="submission" date="2014-09" db="EMBL/GenBank/DDBJ databases">
        <authorList>
            <person name="Magalhaes I.L.F."/>
            <person name="Oliveira U."/>
            <person name="Santos F.R."/>
            <person name="Vidigal T.H.D.A."/>
            <person name="Brescovit A.D."/>
            <person name="Santos A.J."/>
        </authorList>
    </citation>
    <scope>NUCLEOTIDE SEQUENCE</scope>
    <source>
        <tissue evidence="1">Shoot tissue taken approximately 20 cm above the soil surface</tissue>
    </source>
</reference>
<dbReference type="AlphaFoldDB" id="A0A0A9AR34"/>
<proteinExistence type="predicted"/>
<name>A0A0A9AR34_ARUDO</name>
<accession>A0A0A9AR34</accession>